<dbReference type="Proteomes" id="UP000775179">
    <property type="component" value="Unassembled WGS sequence"/>
</dbReference>
<feature type="transmembrane region" description="Helical" evidence="1">
    <location>
        <begin position="12"/>
        <end position="31"/>
    </location>
</feature>
<feature type="transmembrane region" description="Helical" evidence="1">
    <location>
        <begin position="37"/>
        <end position="60"/>
    </location>
</feature>
<keyword evidence="1" id="KW-1133">Transmembrane helix</keyword>
<protein>
    <submittedName>
        <fullName evidence="2">ECF transporter S component</fullName>
    </submittedName>
</protein>
<keyword evidence="1" id="KW-0812">Transmembrane</keyword>
<comment type="caution">
    <text evidence="2">The sequence shown here is derived from an EMBL/GenBank/DDBJ whole genome shotgun (WGS) entry which is preliminary data.</text>
</comment>
<dbReference type="Gene3D" id="1.10.1760.20">
    <property type="match status" value="1"/>
</dbReference>
<dbReference type="EMBL" id="JAIFTX010000001">
    <property type="protein sequence ID" value="MBX7289463.1"/>
    <property type="molecule type" value="Genomic_DNA"/>
</dbReference>
<proteinExistence type="predicted"/>
<dbReference type="Pfam" id="PF07155">
    <property type="entry name" value="ECF-ribofla_trS"/>
    <property type="match status" value="1"/>
</dbReference>
<name>A0ABD4RE75_9CLOT</name>
<organism evidence="2 3">
    <name type="scientific">Clostridium chauvoei</name>
    <dbReference type="NCBI Taxonomy" id="46867"/>
    <lineage>
        <taxon>Bacteria</taxon>
        <taxon>Bacillati</taxon>
        <taxon>Bacillota</taxon>
        <taxon>Clostridia</taxon>
        <taxon>Eubacteriales</taxon>
        <taxon>Clostridiaceae</taxon>
        <taxon>Clostridium</taxon>
    </lineage>
</organism>
<evidence type="ECO:0000313" key="2">
    <source>
        <dbReference type="EMBL" id="MBX7289463.1"/>
    </source>
</evidence>
<evidence type="ECO:0000313" key="3">
    <source>
        <dbReference type="Proteomes" id="UP000775179"/>
    </source>
</evidence>
<accession>A0ABD4RE75</accession>
<dbReference type="AlphaFoldDB" id="A0ABD4RE75"/>
<gene>
    <name evidence="2" type="ORF">K4H94_00155</name>
</gene>
<keyword evidence="1" id="KW-0472">Membrane</keyword>
<sequence length="61" mass="6691">MNNMDKTKRIVLTALFAAIICITTAFIFHIPTGMNGGYIHIGDAFIYIAASLLPTPYAIFL</sequence>
<dbReference type="GeneID" id="66301648"/>
<reference evidence="2 3" key="1">
    <citation type="submission" date="2021-08" db="EMBL/GenBank/DDBJ databases">
        <title>Genome sequence analysis of Clostridium chauvoei strains of European origin and evaluation of typing options for outbreak investigations.</title>
        <authorList>
            <person name="Abdel-Glil M."/>
            <person name="Thomas P."/>
            <person name="Seyboldt C."/>
        </authorList>
    </citation>
    <scope>NUCLEOTIDE SEQUENCE [LARGE SCALE GENOMIC DNA]</scope>
    <source>
        <strain evidence="2 3">S0260-09</strain>
    </source>
</reference>
<dbReference type="InterPro" id="IPR009825">
    <property type="entry name" value="ECF_substrate-spec-like"/>
</dbReference>
<evidence type="ECO:0000256" key="1">
    <source>
        <dbReference type="SAM" id="Phobius"/>
    </source>
</evidence>
<dbReference type="RefSeq" id="WP_021875636.1">
    <property type="nucleotide sequence ID" value="NZ_CP018624.1"/>
</dbReference>